<feature type="transmembrane region" description="Helical" evidence="5">
    <location>
        <begin position="273"/>
        <end position="294"/>
    </location>
</feature>
<protein>
    <submittedName>
        <fullName evidence="7">Cyanate permease</fullName>
    </submittedName>
    <submittedName>
        <fullName evidence="8">MFS transporter</fullName>
    </submittedName>
</protein>
<evidence type="ECO:0000256" key="5">
    <source>
        <dbReference type="SAM" id="Phobius"/>
    </source>
</evidence>
<feature type="transmembrane region" description="Helical" evidence="5">
    <location>
        <begin position="133"/>
        <end position="154"/>
    </location>
</feature>
<dbReference type="KEGG" id="rrd:RradSPS_2145"/>
<comment type="subcellular location">
    <subcellularLocation>
        <location evidence="1">Cell membrane</location>
        <topology evidence="1">Multi-pass membrane protein</topology>
    </subcellularLocation>
</comment>
<evidence type="ECO:0000313" key="8">
    <source>
        <dbReference type="EMBL" id="MDX5894831.1"/>
    </source>
</evidence>
<evidence type="ECO:0000256" key="3">
    <source>
        <dbReference type="ARBA" id="ARBA00022989"/>
    </source>
</evidence>
<proteinExistence type="predicted"/>
<dbReference type="OrthoDB" id="5317164at2"/>
<reference evidence="7 9" key="1">
    <citation type="submission" date="2014-03" db="EMBL/GenBank/DDBJ databases">
        <title>Complete genome sequence of the Radio-Resistant Rubrobacter radiotolerans RSPS-4.</title>
        <authorList>
            <person name="Egas C.C."/>
            <person name="Barroso C.C."/>
            <person name="Froufe H.J.C."/>
            <person name="Pacheco J.J."/>
            <person name="Albuquerque L.L."/>
            <person name="da Costa M.M.S."/>
        </authorList>
    </citation>
    <scope>NUCLEOTIDE SEQUENCE [LARGE SCALE GENOMIC DNA]</scope>
    <source>
        <strain evidence="7 9">RSPS-4</strain>
    </source>
</reference>
<dbReference type="Proteomes" id="UP001281130">
    <property type="component" value="Unassembled WGS sequence"/>
</dbReference>
<dbReference type="eggNOG" id="COG2807">
    <property type="taxonomic scope" value="Bacteria"/>
</dbReference>
<keyword evidence="4 5" id="KW-0472">Membrane</keyword>
<feature type="transmembrane region" description="Helical" evidence="5">
    <location>
        <begin position="160"/>
        <end position="181"/>
    </location>
</feature>
<feature type="transmembrane region" description="Helical" evidence="5">
    <location>
        <begin position="42"/>
        <end position="63"/>
    </location>
</feature>
<dbReference type="GO" id="GO:0005886">
    <property type="term" value="C:plasma membrane"/>
    <property type="evidence" value="ECO:0007669"/>
    <property type="project" value="UniProtKB-SubCell"/>
</dbReference>
<sequence length="393" mass="40895">MKNGGRATLLLAAILLTALNLRTALASVSPVYTFIQEDLGIGRAAAGLVVTLPVLCMALFAPLATLVGHRLGRRAMILFSVALIGAATALRIEGGLFTLFASALAVGVGIAAIQALMPEVIKQSFPERSATINGAYTSSMALGATVAALAVVPLTQLSGWPAALSVWSVLALPALLAWLALGGIEEVRAPGAADPLRERLPLRVPRVWMTMAFFAMTSLMYFSVLSWISQVYEDAGLSPSRAGVALSVFTGVQILSAFLVPTLANRFPDRRPVLVGVITTTVVALVLITTVPTAAPWTPFAWAALIGASQGALFPLALTLPLDNTRTPEMAGRLTSACFLAGYGVASLGPTTIGAIRDATGGFTTPLLILAAIACAQIVLTTRLTPNFYIEDG</sequence>
<keyword evidence="3 5" id="KW-1133">Transmembrane helix</keyword>
<dbReference type="PROSITE" id="PS50850">
    <property type="entry name" value="MFS"/>
    <property type="match status" value="1"/>
</dbReference>
<gene>
    <name evidence="7" type="ORF">RradSPS_2145</name>
    <name evidence="8" type="ORF">SIL72_12455</name>
</gene>
<evidence type="ECO:0000313" key="7">
    <source>
        <dbReference type="EMBL" id="AHY47428.1"/>
    </source>
</evidence>
<dbReference type="Pfam" id="PF07690">
    <property type="entry name" value="MFS_1"/>
    <property type="match status" value="1"/>
</dbReference>
<dbReference type="EMBL" id="JAWXXX010000001">
    <property type="protein sequence ID" value="MDX5894831.1"/>
    <property type="molecule type" value="Genomic_DNA"/>
</dbReference>
<dbReference type="Gene3D" id="1.20.1250.20">
    <property type="entry name" value="MFS general substrate transporter like domains"/>
    <property type="match status" value="2"/>
</dbReference>
<dbReference type="InterPro" id="IPR036259">
    <property type="entry name" value="MFS_trans_sf"/>
</dbReference>
<feature type="transmembrane region" description="Helical" evidence="5">
    <location>
        <begin position="75"/>
        <end position="92"/>
    </location>
</feature>
<dbReference type="GO" id="GO:0022857">
    <property type="term" value="F:transmembrane transporter activity"/>
    <property type="evidence" value="ECO:0007669"/>
    <property type="project" value="InterPro"/>
</dbReference>
<evidence type="ECO:0000259" key="6">
    <source>
        <dbReference type="PROSITE" id="PS50850"/>
    </source>
</evidence>
<dbReference type="AlphaFoldDB" id="A0A023X502"/>
<dbReference type="InterPro" id="IPR011701">
    <property type="entry name" value="MFS"/>
</dbReference>
<evidence type="ECO:0000256" key="2">
    <source>
        <dbReference type="ARBA" id="ARBA00022692"/>
    </source>
</evidence>
<organism evidence="7 9">
    <name type="scientific">Rubrobacter radiotolerans</name>
    <name type="common">Arthrobacter radiotolerans</name>
    <dbReference type="NCBI Taxonomy" id="42256"/>
    <lineage>
        <taxon>Bacteria</taxon>
        <taxon>Bacillati</taxon>
        <taxon>Actinomycetota</taxon>
        <taxon>Rubrobacteria</taxon>
        <taxon>Rubrobacterales</taxon>
        <taxon>Rubrobacteraceae</taxon>
        <taxon>Rubrobacter</taxon>
    </lineage>
</organism>
<evidence type="ECO:0000256" key="4">
    <source>
        <dbReference type="ARBA" id="ARBA00023136"/>
    </source>
</evidence>
<name>A0A023X502_RUBRA</name>
<dbReference type="EMBL" id="CP007514">
    <property type="protein sequence ID" value="AHY47428.1"/>
    <property type="molecule type" value="Genomic_DNA"/>
</dbReference>
<dbReference type="InterPro" id="IPR020846">
    <property type="entry name" value="MFS_dom"/>
</dbReference>
<dbReference type="PANTHER" id="PTHR23523:SF2">
    <property type="entry name" value="2-NITROIMIDAZOLE TRANSPORTER"/>
    <property type="match status" value="1"/>
</dbReference>
<dbReference type="STRING" id="42256.RradSPS_2145"/>
<dbReference type="PANTHER" id="PTHR23523">
    <property type="match status" value="1"/>
</dbReference>
<feature type="transmembrane region" description="Helical" evidence="5">
    <location>
        <begin position="362"/>
        <end position="380"/>
    </location>
</feature>
<dbReference type="InterPro" id="IPR052524">
    <property type="entry name" value="MFS_Cyanate_Porter"/>
</dbReference>
<feature type="transmembrane region" description="Helical" evidence="5">
    <location>
        <begin position="334"/>
        <end position="356"/>
    </location>
</feature>
<dbReference type="SUPFAM" id="SSF103473">
    <property type="entry name" value="MFS general substrate transporter"/>
    <property type="match status" value="1"/>
</dbReference>
<feature type="transmembrane region" description="Helical" evidence="5">
    <location>
        <begin position="207"/>
        <end position="228"/>
    </location>
</feature>
<feature type="transmembrane region" description="Helical" evidence="5">
    <location>
        <begin position="240"/>
        <end position="261"/>
    </location>
</feature>
<keyword evidence="9" id="KW-1185">Reference proteome</keyword>
<accession>A0A023X502</accession>
<evidence type="ECO:0000313" key="9">
    <source>
        <dbReference type="Proteomes" id="UP000025229"/>
    </source>
</evidence>
<keyword evidence="2 5" id="KW-0812">Transmembrane</keyword>
<dbReference type="HOGENOM" id="CLU_038046_4_0_11"/>
<feature type="transmembrane region" description="Helical" evidence="5">
    <location>
        <begin position="300"/>
        <end position="322"/>
    </location>
</feature>
<evidence type="ECO:0000256" key="1">
    <source>
        <dbReference type="ARBA" id="ARBA00004651"/>
    </source>
</evidence>
<dbReference type="Proteomes" id="UP000025229">
    <property type="component" value="Chromosome"/>
</dbReference>
<feature type="domain" description="Major facilitator superfamily (MFS) profile" evidence="6">
    <location>
        <begin position="6"/>
        <end position="389"/>
    </location>
</feature>
<feature type="transmembrane region" description="Helical" evidence="5">
    <location>
        <begin position="98"/>
        <end position="121"/>
    </location>
</feature>
<dbReference type="RefSeq" id="WP_038682619.1">
    <property type="nucleotide sequence ID" value="NZ_CP007514.1"/>
</dbReference>
<reference evidence="8" key="2">
    <citation type="submission" date="2023-11" db="EMBL/GenBank/DDBJ databases">
        <title>MicrobeMod: A computational toolkit for identifying prokaryotic methylation and restriction-modification with nanopore sequencing.</title>
        <authorList>
            <person name="Crits-Christoph A."/>
            <person name="Kang S.C."/>
            <person name="Lee H."/>
            <person name="Ostrov N."/>
        </authorList>
    </citation>
    <scope>NUCLEOTIDE SEQUENCE</scope>
    <source>
        <strain evidence="8">ATCC 51242</strain>
    </source>
</reference>